<dbReference type="Proteomes" id="UP001629113">
    <property type="component" value="Unassembled WGS sequence"/>
</dbReference>
<evidence type="ECO:0000313" key="2">
    <source>
        <dbReference type="Proteomes" id="UP001629113"/>
    </source>
</evidence>
<reference evidence="1 2" key="1">
    <citation type="submission" date="2024-06" db="EMBL/GenBank/DDBJ databases">
        <title>Complete genome of Phlyctema vagabunda strain 19-DSS-EL-015.</title>
        <authorList>
            <person name="Fiorenzani C."/>
        </authorList>
    </citation>
    <scope>NUCLEOTIDE SEQUENCE [LARGE SCALE GENOMIC DNA]</scope>
    <source>
        <strain evidence="1 2">19-DSS-EL-015</strain>
    </source>
</reference>
<dbReference type="EMBL" id="JBFCZG010000001">
    <property type="protein sequence ID" value="KAL3427835.1"/>
    <property type="molecule type" value="Genomic_DNA"/>
</dbReference>
<name>A0ABR4PX85_9HELO</name>
<evidence type="ECO:0000313" key="1">
    <source>
        <dbReference type="EMBL" id="KAL3427835.1"/>
    </source>
</evidence>
<protein>
    <submittedName>
        <fullName evidence="1">Uncharacterized protein</fullName>
    </submittedName>
</protein>
<organism evidence="1 2">
    <name type="scientific">Phlyctema vagabunda</name>
    <dbReference type="NCBI Taxonomy" id="108571"/>
    <lineage>
        <taxon>Eukaryota</taxon>
        <taxon>Fungi</taxon>
        <taxon>Dikarya</taxon>
        <taxon>Ascomycota</taxon>
        <taxon>Pezizomycotina</taxon>
        <taxon>Leotiomycetes</taxon>
        <taxon>Helotiales</taxon>
        <taxon>Dermateaceae</taxon>
        <taxon>Phlyctema</taxon>
    </lineage>
</organism>
<gene>
    <name evidence="1" type="ORF">PVAG01_01344</name>
</gene>
<accession>A0ABR4PX85</accession>
<comment type="caution">
    <text evidence="1">The sequence shown here is derived from an EMBL/GenBank/DDBJ whole genome shotgun (WGS) entry which is preliminary data.</text>
</comment>
<sequence length="54" mass="6028">MILLAQVARVAALLHLPKSNLLPKENVEHDQHDQHHHNISGLRLLALGLLQHSS</sequence>
<keyword evidence="2" id="KW-1185">Reference proteome</keyword>
<proteinExistence type="predicted"/>